<dbReference type="NCBIfam" id="TIGR03083">
    <property type="entry name" value="maleylpyruvate isomerase family mycothiol-dependent enzyme"/>
    <property type="match status" value="1"/>
</dbReference>
<dbReference type="NCBIfam" id="TIGR03086">
    <property type="entry name" value="TIGR03086 family metal-binding protein"/>
    <property type="match status" value="1"/>
</dbReference>
<protein>
    <recommendedName>
        <fullName evidence="1">Mycothiol-dependent maleylpyruvate isomerase metal-binding domain-containing protein</fullName>
    </recommendedName>
</protein>
<dbReference type="InterPro" id="IPR017520">
    <property type="entry name" value="CHP03086"/>
</dbReference>
<evidence type="ECO:0000259" key="1">
    <source>
        <dbReference type="Pfam" id="PF11716"/>
    </source>
</evidence>
<gene>
    <name evidence="2" type="ORF">ACRB68_00130</name>
</gene>
<dbReference type="AlphaFoldDB" id="A0A7K0BLD0"/>
<dbReference type="InterPro" id="IPR034660">
    <property type="entry name" value="DinB/YfiT-like"/>
</dbReference>
<dbReference type="RefSeq" id="WP_153530287.1">
    <property type="nucleotide sequence ID" value="NZ_WEGH01000001.1"/>
</dbReference>
<keyword evidence="3" id="KW-1185">Reference proteome</keyword>
<dbReference type="Gene3D" id="1.20.120.450">
    <property type="entry name" value="dinb family like domain"/>
    <property type="match status" value="1"/>
</dbReference>
<sequence length="192" mass="20337">MELRELMPQAADAAARIVRSVPSDALDGPTPCPDWDVRALVNHLVYWTGRGEGAARKRHPAGPGQDHDFTADAGWAEDFAAQARRTAEAWADPAAWTGDTSLSGTGPGMPAAVIGGMIFGEWITHGWDLAVATRQPHDFAPELVQAAYDALAPIAAMAREYGAFGPEVPVPADAPLLDRLLGLSGRDPHRAA</sequence>
<evidence type="ECO:0000313" key="2">
    <source>
        <dbReference type="EMBL" id="MQY01988.1"/>
    </source>
</evidence>
<dbReference type="GO" id="GO:0046872">
    <property type="term" value="F:metal ion binding"/>
    <property type="evidence" value="ECO:0007669"/>
    <property type="project" value="InterPro"/>
</dbReference>
<dbReference type="OrthoDB" id="5185819at2"/>
<dbReference type="EMBL" id="WEGH01000001">
    <property type="protein sequence ID" value="MQY01988.1"/>
    <property type="molecule type" value="Genomic_DNA"/>
</dbReference>
<dbReference type="Pfam" id="PF11716">
    <property type="entry name" value="MDMPI_N"/>
    <property type="match status" value="1"/>
</dbReference>
<reference evidence="2 3" key="1">
    <citation type="submission" date="2019-10" db="EMBL/GenBank/DDBJ databases">
        <title>Actinomadura rubteroloni sp. nov. and Actinomadura macrotermitis sp. nov., isolated from the gut of fungus growing-termite Macrotermes natalensis.</title>
        <authorList>
            <person name="Benndorf R."/>
            <person name="Martin K."/>
            <person name="Kuefner M."/>
            <person name="De Beer W."/>
            <person name="Kaster A.-K."/>
            <person name="Vollmers J."/>
            <person name="Poulsen M."/>
            <person name="Beemelmanns C."/>
        </authorList>
    </citation>
    <scope>NUCLEOTIDE SEQUENCE [LARGE SCALE GENOMIC DNA]</scope>
    <source>
        <strain evidence="2 3">RB68</strain>
    </source>
</reference>
<dbReference type="SUPFAM" id="SSF109854">
    <property type="entry name" value="DinB/YfiT-like putative metalloenzymes"/>
    <property type="match status" value="1"/>
</dbReference>
<proteinExistence type="predicted"/>
<accession>A0A7K0BLD0</accession>
<dbReference type="InterPro" id="IPR024344">
    <property type="entry name" value="MDMPI_metal-binding"/>
</dbReference>
<dbReference type="InterPro" id="IPR017517">
    <property type="entry name" value="Maleyloyr_isom"/>
</dbReference>
<feature type="domain" description="Mycothiol-dependent maleylpyruvate isomerase metal-binding" evidence="1">
    <location>
        <begin position="9"/>
        <end position="130"/>
    </location>
</feature>
<name>A0A7K0BLD0_9ACTN</name>
<comment type="caution">
    <text evidence="2">The sequence shown here is derived from an EMBL/GenBank/DDBJ whole genome shotgun (WGS) entry which is preliminary data.</text>
</comment>
<organism evidence="2 3">
    <name type="scientific">Actinomadura macrotermitis</name>
    <dbReference type="NCBI Taxonomy" id="2585200"/>
    <lineage>
        <taxon>Bacteria</taxon>
        <taxon>Bacillati</taxon>
        <taxon>Actinomycetota</taxon>
        <taxon>Actinomycetes</taxon>
        <taxon>Streptosporangiales</taxon>
        <taxon>Thermomonosporaceae</taxon>
        <taxon>Actinomadura</taxon>
    </lineage>
</organism>
<evidence type="ECO:0000313" key="3">
    <source>
        <dbReference type="Proteomes" id="UP000487268"/>
    </source>
</evidence>
<dbReference type="Proteomes" id="UP000487268">
    <property type="component" value="Unassembled WGS sequence"/>
</dbReference>